<dbReference type="STRING" id="45351.A7SXJ3"/>
<dbReference type="FunFam" id="3.40.50.40:FF:000001">
    <property type="entry name" value="L-asparaginase 1"/>
    <property type="match status" value="1"/>
</dbReference>
<dbReference type="SUPFAM" id="SSF53774">
    <property type="entry name" value="Glutaminase/Asparaginase"/>
    <property type="match status" value="1"/>
</dbReference>
<evidence type="ECO:0000256" key="2">
    <source>
        <dbReference type="ARBA" id="ARBA00022801"/>
    </source>
</evidence>
<dbReference type="GO" id="GO:0004067">
    <property type="term" value="F:asparaginase activity"/>
    <property type="evidence" value="ECO:0000318"/>
    <property type="project" value="GO_Central"/>
</dbReference>
<keyword evidence="8" id="KW-1185">Reference proteome</keyword>
<dbReference type="InterPro" id="IPR036152">
    <property type="entry name" value="Asp/glu_Ase-like_sf"/>
</dbReference>
<dbReference type="PROSITE" id="PS50297">
    <property type="entry name" value="ANK_REP_REGION"/>
    <property type="match status" value="1"/>
</dbReference>
<organism evidence="7 8">
    <name type="scientific">Nematostella vectensis</name>
    <name type="common">Starlet sea anemone</name>
    <dbReference type="NCBI Taxonomy" id="45351"/>
    <lineage>
        <taxon>Eukaryota</taxon>
        <taxon>Metazoa</taxon>
        <taxon>Cnidaria</taxon>
        <taxon>Anthozoa</taxon>
        <taxon>Hexacorallia</taxon>
        <taxon>Actiniaria</taxon>
        <taxon>Edwardsiidae</taxon>
        <taxon>Nematostella</taxon>
    </lineage>
</organism>
<evidence type="ECO:0000313" key="8">
    <source>
        <dbReference type="Proteomes" id="UP000001593"/>
    </source>
</evidence>
<dbReference type="PRINTS" id="PR00139">
    <property type="entry name" value="ASNGLNASE"/>
</dbReference>
<proteinExistence type="predicted"/>
<dbReference type="Proteomes" id="UP000001593">
    <property type="component" value="Unassembled WGS sequence"/>
</dbReference>
<feature type="domain" description="L-asparaginase N-terminal" evidence="5">
    <location>
        <begin position="1"/>
        <end position="131"/>
    </location>
</feature>
<dbReference type="PANTHER" id="PTHR11707">
    <property type="entry name" value="L-ASPARAGINASE"/>
    <property type="match status" value="1"/>
</dbReference>
<dbReference type="InterPro" id="IPR040919">
    <property type="entry name" value="Asparaginase_C"/>
</dbReference>
<dbReference type="HOGENOM" id="CLU_019134_3_0_1"/>
<dbReference type="Pfam" id="PF17763">
    <property type="entry name" value="Asparaginase_C"/>
    <property type="match status" value="1"/>
</dbReference>
<dbReference type="GO" id="GO:0009066">
    <property type="term" value="P:aspartate family amino acid metabolic process"/>
    <property type="evidence" value="ECO:0007669"/>
    <property type="project" value="UniProtKB-ARBA"/>
</dbReference>
<dbReference type="PROSITE" id="PS50088">
    <property type="entry name" value="ANK_REPEAT"/>
    <property type="match status" value="1"/>
</dbReference>
<gene>
    <name evidence="7" type="ORF">NEMVEDRAFT_v1g10699</name>
</gene>
<dbReference type="PRINTS" id="PR01415">
    <property type="entry name" value="ANKYRIN"/>
</dbReference>
<feature type="active site" evidence="4">
    <location>
        <position position="30"/>
    </location>
</feature>
<dbReference type="Gene3D" id="1.25.40.20">
    <property type="entry name" value="Ankyrin repeat-containing domain"/>
    <property type="match status" value="1"/>
</dbReference>
<dbReference type="PhylomeDB" id="A7SXJ3"/>
<dbReference type="Gene3D" id="3.40.50.1170">
    <property type="entry name" value="L-asparaginase, N-terminal domain"/>
    <property type="match status" value="1"/>
</dbReference>
<evidence type="ECO:0000259" key="5">
    <source>
        <dbReference type="Pfam" id="PF00710"/>
    </source>
</evidence>
<dbReference type="PROSITE" id="PS00917">
    <property type="entry name" value="ASN_GLN_ASE_2"/>
    <property type="match status" value="1"/>
</dbReference>
<reference evidence="7 8" key="1">
    <citation type="journal article" date="2007" name="Science">
        <title>Sea anemone genome reveals ancestral eumetazoan gene repertoire and genomic organization.</title>
        <authorList>
            <person name="Putnam N.H."/>
            <person name="Srivastava M."/>
            <person name="Hellsten U."/>
            <person name="Dirks B."/>
            <person name="Chapman J."/>
            <person name="Salamov A."/>
            <person name="Terry A."/>
            <person name="Shapiro H."/>
            <person name="Lindquist E."/>
            <person name="Kapitonov V.V."/>
            <person name="Jurka J."/>
            <person name="Genikhovich G."/>
            <person name="Grigoriev I.V."/>
            <person name="Lucas S.M."/>
            <person name="Steele R.E."/>
            <person name="Finnerty J.R."/>
            <person name="Technau U."/>
            <person name="Martindale M.Q."/>
            <person name="Rokhsar D.S."/>
        </authorList>
    </citation>
    <scope>NUCLEOTIDE SEQUENCE [LARGE SCALE GENOMIC DNA]</scope>
    <source>
        <strain evidence="8">CH2 X CH6</strain>
    </source>
</reference>
<keyword evidence="2" id="KW-0378">Hydrolase</keyword>
<accession>A7SXJ3</accession>
<name>A7SXJ3_NEMVE</name>
<evidence type="ECO:0000256" key="4">
    <source>
        <dbReference type="PROSITE-ProRule" id="PRU10100"/>
    </source>
</evidence>
<dbReference type="InterPro" id="IPR041725">
    <property type="entry name" value="L-asparaginase_I"/>
</dbReference>
<dbReference type="SUPFAM" id="SSF48403">
    <property type="entry name" value="Ankyrin repeat"/>
    <property type="match status" value="1"/>
</dbReference>
<dbReference type="InParanoid" id="A7SXJ3"/>
<evidence type="ECO:0000256" key="3">
    <source>
        <dbReference type="PROSITE-ProRule" id="PRU00023"/>
    </source>
</evidence>
<dbReference type="Gene3D" id="3.40.50.40">
    <property type="match status" value="1"/>
</dbReference>
<dbReference type="OMA" id="ETRICEN"/>
<dbReference type="AlphaFoldDB" id="A7SXJ3"/>
<dbReference type="eggNOG" id="KOG0503">
    <property type="taxonomic scope" value="Eukaryota"/>
</dbReference>
<dbReference type="PIRSF" id="PIRSF500176">
    <property type="entry name" value="L_ASNase"/>
    <property type="match status" value="1"/>
</dbReference>
<dbReference type="EMBL" id="DS469889">
    <property type="protein sequence ID" value="EDO31582.1"/>
    <property type="molecule type" value="Genomic_DNA"/>
</dbReference>
<feature type="non-terminal residue" evidence="7">
    <location>
        <position position="422"/>
    </location>
</feature>
<protein>
    <recommendedName>
        <fullName evidence="1">asparaginase</fullName>
        <ecNumber evidence="1">3.5.1.1</ecNumber>
    </recommendedName>
</protein>
<dbReference type="PIRSF" id="PIRSF001220">
    <property type="entry name" value="L-ASNase_gatD"/>
    <property type="match status" value="1"/>
</dbReference>
<evidence type="ECO:0000259" key="6">
    <source>
        <dbReference type="Pfam" id="PF17763"/>
    </source>
</evidence>
<evidence type="ECO:0000256" key="1">
    <source>
        <dbReference type="ARBA" id="ARBA00012920"/>
    </source>
</evidence>
<dbReference type="Pfam" id="PF00710">
    <property type="entry name" value="Asparaginase"/>
    <property type="match status" value="1"/>
</dbReference>
<evidence type="ECO:0000313" key="7">
    <source>
        <dbReference type="EMBL" id="EDO31582.1"/>
    </source>
</evidence>
<dbReference type="InterPro" id="IPR027473">
    <property type="entry name" value="L-asparaginase_C"/>
</dbReference>
<dbReference type="CDD" id="cd08963">
    <property type="entry name" value="L-asparaginase_I"/>
    <property type="match status" value="1"/>
</dbReference>
<dbReference type="InterPro" id="IPR027475">
    <property type="entry name" value="Asparaginase/glutaminase_AS2"/>
</dbReference>
<dbReference type="EC" id="3.5.1.1" evidence="1"/>
<dbReference type="InterPro" id="IPR027474">
    <property type="entry name" value="L-asparaginase_N"/>
</dbReference>
<dbReference type="InterPro" id="IPR037152">
    <property type="entry name" value="L-asparaginase_N_sf"/>
</dbReference>
<dbReference type="PANTHER" id="PTHR11707:SF28">
    <property type="entry name" value="60 KDA LYSOPHOSPHOLIPASE"/>
    <property type="match status" value="1"/>
</dbReference>
<feature type="non-terminal residue" evidence="7">
    <location>
        <position position="1"/>
    </location>
</feature>
<sequence length="422" mass="46440">DMDMKGWIAIANIIKENYEKYSGFVILHGTDTLPYTASALSFMFENLGKSVIFTGSQSPINEHLNDGRDNLFGALMIAGHHVIPEVTVYFHGKLYRGNRCLKVDSRSFGAFDSPNFSELAKVESGIEVEWDEVFRCNVSGKFTVRTNLVPHVGVLRIFPGITTATVRAFLQPPIRGIVLETYGSGNGPDSRKDLLQELMEASKRGVLIVNCTQCLHGQVVDSYATGKALLDAGVIPGSDMTTEAALAKLSYVLGLDLPVRKQQQMDGNTCLGLIDGWSHMSWVNRWMGHTCLGLIDGWEHMSWPGGNPNCATDHDGRTPLHIACLEGQEEVVKYLLYRGASIHVQDIYGQRPIDDAIGGRHDDIIRLLVEAGAHLGPTTMDIARELCSLVAEPGCVPRLRAWYLAGADFNVGDYDKRTPLHV</sequence>
<keyword evidence="3" id="KW-0040">ANK repeat</keyword>
<dbReference type="InterPro" id="IPR002110">
    <property type="entry name" value="Ankyrin_rpt"/>
</dbReference>
<feature type="domain" description="Asparaginase/glutaminase C-terminal" evidence="6">
    <location>
        <begin position="151"/>
        <end position="263"/>
    </location>
</feature>
<dbReference type="FunFam" id="3.40.50.1170:FF:000010">
    <property type="entry name" value="Asparaginase, putative"/>
    <property type="match status" value="1"/>
</dbReference>
<dbReference type="InterPro" id="IPR036770">
    <property type="entry name" value="Ankyrin_rpt-contain_sf"/>
</dbReference>
<dbReference type="PROSITE" id="PS51732">
    <property type="entry name" value="ASN_GLN_ASE_3"/>
    <property type="match status" value="1"/>
</dbReference>
<feature type="repeat" description="ANK" evidence="3">
    <location>
        <begin position="315"/>
        <end position="347"/>
    </location>
</feature>
<dbReference type="Pfam" id="PF12796">
    <property type="entry name" value="Ank_2"/>
    <property type="match status" value="1"/>
</dbReference>
<dbReference type="SMART" id="SM00870">
    <property type="entry name" value="Asparaginase"/>
    <property type="match status" value="1"/>
</dbReference>
<dbReference type="SMART" id="SM00248">
    <property type="entry name" value="ANK"/>
    <property type="match status" value="2"/>
</dbReference>
<dbReference type="InterPro" id="IPR006034">
    <property type="entry name" value="Asparaginase/glutaminase-like"/>
</dbReference>